<feature type="transmembrane region" description="Helical" evidence="1">
    <location>
        <begin position="60"/>
        <end position="79"/>
    </location>
</feature>
<gene>
    <name evidence="3" type="ORF">BJL90_00885</name>
    <name evidence="4" type="ORF">CLFO_34080</name>
</gene>
<dbReference type="EMBL" id="CP017603">
    <property type="protein sequence ID" value="AOY74635.1"/>
    <property type="molecule type" value="Genomic_DNA"/>
</dbReference>
<dbReference type="Proteomes" id="UP000177894">
    <property type="component" value="Chromosome"/>
</dbReference>
<dbReference type="KEGG" id="cfm:BJL90_00885"/>
<keyword evidence="1" id="KW-1133">Transmembrane helix</keyword>
<dbReference type="RefSeq" id="WP_070963477.1">
    <property type="nucleotide sequence ID" value="NZ_CP017603.1"/>
</dbReference>
<feature type="domain" description="DUF7973" evidence="2">
    <location>
        <begin position="3"/>
        <end position="148"/>
    </location>
</feature>
<reference evidence="4 6" key="2">
    <citation type="submission" date="2017-03" db="EMBL/GenBank/DDBJ databases">
        <title>Complete sequence of Clostridium formicaceticum DSM 92.</title>
        <authorList>
            <person name="Poehlein A."/>
            <person name="Karl M."/>
            <person name="Bengelsdorf F.R."/>
            <person name="Duerre P."/>
            <person name="Daniel R."/>
        </authorList>
    </citation>
    <scope>NUCLEOTIDE SEQUENCE [LARGE SCALE GENOMIC DNA]</scope>
    <source>
        <strain evidence="4 6">DSM 92</strain>
    </source>
</reference>
<dbReference type="EMBL" id="CP020559">
    <property type="protein sequence ID" value="ARE89002.1"/>
    <property type="molecule type" value="Genomic_DNA"/>
</dbReference>
<organism evidence="4 6">
    <name type="scientific">Clostridium formicaceticum</name>
    <dbReference type="NCBI Taxonomy" id="1497"/>
    <lineage>
        <taxon>Bacteria</taxon>
        <taxon>Bacillati</taxon>
        <taxon>Bacillota</taxon>
        <taxon>Clostridia</taxon>
        <taxon>Eubacteriales</taxon>
        <taxon>Clostridiaceae</taxon>
        <taxon>Clostridium</taxon>
    </lineage>
</organism>
<dbReference type="Proteomes" id="UP000192478">
    <property type="component" value="Chromosome"/>
</dbReference>
<evidence type="ECO:0000259" key="2">
    <source>
        <dbReference type="Pfam" id="PF25928"/>
    </source>
</evidence>
<feature type="transmembrane region" description="Helical" evidence="1">
    <location>
        <begin position="33"/>
        <end position="54"/>
    </location>
</feature>
<feature type="transmembrane region" description="Helical" evidence="1">
    <location>
        <begin position="6"/>
        <end position="26"/>
    </location>
</feature>
<feature type="transmembrane region" description="Helical" evidence="1">
    <location>
        <begin position="181"/>
        <end position="202"/>
    </location>
</feature>
<evidence type="ECO:0000313" key="4">
    <source>
        <dbReference type="EMBL" id="ARE89002.1"/>
    </source>
</evidence>
<feature type="transmembrane region" description="Helical" evidence="1">
    <location>
        <begin position="214"/>
        <end position="239"/>
    </location>
</feature>
<protein>
    <recommendedName>
        <fullName evidence="2">DUF7973 domain-containing protein</fullName>
    </recommendedName>
</protein>
<dbReference type="Pfam" id="PF25928">
    <property type="entry name" value="DUF7973"/>
    <property type="match status" value="2"/>
</dbReference>
<keyword evidence="1" id="KW-0472">Membrane</keyword>
<evidence type="ECO:0000313" key="6">
    <source>
        <dbReference type="Proteomes" id="UP000192478"/>
    </source>
</evidence>
<reference evidence="3 5" key="1">
    <citation type="submission" date="2016-10" db="EMBL/GenBank/DDBJ databases">
        <title>Complete Genome Sequence of Acetogen Clostridium formicoaceticum ATCC 27076.</title>
        <authorList>
            <person name="Bao T."/>
            <person name="Cheng C."/>
            <person name="Zhao J."/>
            <person name="Yang S.-T."/>
            <person name="Wang J."/>
            <person name="Wang M."/>
        </authorList>
    </citation>
    <scope>NUCLEOTIDE SEQUENCE [LARGE SCALE GENOMIC DNA]</scope>
    <source>
        <strain evidence="3 5">ATCC 27076</strain>
    </source>
</reference>
<dbReference type="AlphaFoldDB" id="A0AAC9RP04"/>
<feature type="domain" description="DUF7973" evidence="2">
    <location>
        <begin position="213"/>
        <end position="316"/>
    </location>
</feature>
<sequence>MEPWSINTLLLVLAGGIFGAAMGTLWAVIICALIIIFGSLIVLGGGADFILLQVGVGPIFGPHTGSFAAPIAAACYAAYIKKHPSGSAKDILSPLLDTSWDVLLVGGIFALLGHILLNVAAAIPVLNQSDMLAVSVVGTNILARLFFQKEAPWGRRESIDEHGYLGTNNYRISWAGWQAPIPFRILLGLSIGLMSGGIAWGLQQQVNPLAEGGIISAGAAATVPLIIPWAIAIFALIPLMLGTGPLQKVPVFHCVAILGALGYLYTDSIVMAGLAGILGAFLQELGARMFFNHGTTHIDPPAVGIAIGTFIINLLFKPQFLNLMTFFTK</sequence>
<evidence type="ECO:0000313" key="5">
    <source>
        <dbReference type="Proteomes" id="UP000177894"/>
    </source>
</evidence>
<accession>A0AAC9RP04</accession>
<feature type="transmembrane region" description="Helical" evidence="1">
    <location>
        <begin position="251"/>
        <end position="278"/>
    </location>
</feature>
<proteinExistence type="predicted"/>
<name>A0AAC9RP04_9CLOT</name>
<keyword evidence="5" id="KW-1185">Reference proteome</keyword>
<feature type="transmembrane region" description="Helical" evidence="1">
    <location>
        <begin position="298"/>
        <end position="316"/>
    </location>
</feature>
<evidence type="ECO:0000256" key="1">
    <source>
        <dbReference type="SAM" id="Phobius"/>
    </source>
</evidence>
<keyword evidence="1" id="KW-0812">Transmembrane</keyword>
<dbReference type="InterPro" id="IPR058279">
    <property type="entry name" value="DUF7973"/>
</dbReference>
<evidence type="ECO:0000313" key="3">
    <source>
        <dbReference type="EMBL" id="AOY74635.1"/>
    </source>
</evidence>
<feature type="transmembrane region" description="Helical" evidence="1">
    <location>
        <begin position="100"/>
        <end position="125"/>
    </location>
</feature>